<dbReference type="STRING" id="87229.A0A4Z1KZH3"/>
<dbReference type="Proteomes" id="UP000297280">
    <property type="component" value="Unassembled WGS sequence"/>
</dbReference>
<organism evidence="7 8">
    <name type="scientific">Botrytis porri</name>
    <dbReference type="NCBI Taxonomy" id="87229"/>
    <lineage>
        <taxon>Eukaryota</taxon>
        <taxon>Fungi</taxon>
        <taxon>Dikarya</taxon>
        <taxon>Ascomycota</taxon>
        <taxon>Pezizomycotina</taxon>
        <taxon>Leotiomycetes</taxon>
        <taxon>Helotiales</taxon>
        <taxon>Sclerotiniaceae</taxon>
        <taxon>Botrytis</taxon>
    </lineage>
</organism>
<evidence type="ECO:0000256" key="2">
    <source>
        <dbReference type="ARBA" id="ARBA00022555"/>
    </source>
</evidence>
<accession>A0A4Z1KZH3</accession>
<dbReference type="SUPFAM" id="SSF53178">
    <property type="entry name" value="Peptidyl-tRNA hydrolase-like"/>
    <property type="match status" value="1"/>
</dbReference>
<keyword evidence="2" id="KW-0820">tRNA-binding</keyword>
<keyword evidence="4" id="KW-0694">RNA-binding</keyword>
<dbReference type="PANTHER" id="PTHR17224">
    <property type="entry name" value="PEPTIDYL-TRNA HYDROLASE"/>
    <property type="match status" value="1"/>
</dbReference>
<evidence type="ECO:0000313" key="7">
    <source>
        <dbReference type="EMBL" id="TGO89850.1"/>
    </source>
</evidence>
<reference evidence="7 8" key="1">
    <citation type="submission" date="2017-12" db="EMBL/GenBank/DDBJ databases">
        <title>Comparative genomics of Botrytis spp.</title>
        <authorList>
            <person name="Valero-Jimenez C.A."/>
            <person name="Tapia P."/>
            <person name="Veloso J."/>
            <person name="Silva-Moreno E."/>
            <person name="Staats M."/>
            <person name="Valdes J.H."/>
            <person name="Van Kan J.A.L."/>
        </authorList>
    </citation>
    <scope>NUCLEOTIDE SEQUENCE [LARGE SCALE GENOMIC DNA]</scope>
    <source>
        <strain evidence="7 8">MUCL3349</strain>
    </source>
</reference>
<dbReference type="Gene3D" id="3.40.50.1470">
    <property type="entry name" value="Peptidyl-tRNA hydrolase"/>
    <property type="match status" value="1"/>
</dbReference>
<dbReference type="InterPro" id="IPR018171">
    <property type="entry name" value="Pept_tRNA_hydro_CS"/>
</dbReference>
<dbReference type="EMBL" id="PQXO01000091">
    <property type="protein sequence ID" value="TGO89850.1"/>
    <property type="molecule type" value="Genomic_DNA"/>
</dbReference>
<evidence type="ECO:0000256" key="4">
    <source>
        <dbReference type="ARBA" id="ARBA00022884"/>
    </source>
</evidence>
<evidence type="ECO:0000256" key="6">
    <source>
        <dbReference type="SAM" id="MobiDB-lite"/>
    </source>
</evidence>
<dbReference type="EC" id="3.1.1.29" evidence="1"/>
<dbReference type="PANTHER" id="PTHR17224:SF1">
    <property type="entry name" value="PEPTIDYL-TRNA HYDROLASE"/>
    <property type="match status" value="1"/>
</dbReference>
<dbReference type="InterPro" id="IPR001328">
    <property type="entry name" value="Pept_tRNA_hydro"/>
</dbReference>
<evidence type="ECO:0000256" key="1">
    <source>
        <dbReference type="ARBA" id="ARBA00013260"/>
    </source>
</evidence>
<dbReference type="Pfam" id="PF01195">
    <property type="entry name" value="Pept_tRNA_hydro"/>
    <property type="match status" value="1"/>
</dbReference>
<dbReference type="InterPro" id="IPR036416">
    <property type="entry name" value="Pept_tRNA_hydro_sf"/>
</dbReference>
<keyword evidence="3" id="KW-0378">Hydrolase</keyword>
<evidence type="ECO:0000256" key="5">
    <source>
        <dbReference type="ARBA" id="ARBA00038063"/>
    </source>
</evidence>
<evidence type="ECO:0000313" key="8">
    <source>
        <dbReference type="Proteomes" id="UP000297280"/>
    </source>
</evidence>
<comment type="caution">
    <text evidence="7">The sequence shown here is derived from an EMBL/GenBank/DDBJ whole genome shotgun (WGS) entry which is preliminary data.</text>
</comment>
<name>A0A4Z1KZH3_9HELO</name>
<dbReference type="PROSITE" id="PS01196">
    <property type="entry name" value="PEPT_TRNA_HYDROL_2"/>
    <property type="match status" value="1"/>
</dbReference>
<proteinExistence type="inferred from homology"/>
<feature type="compositionally biased region" description="Low complexity" evidence="6">
    <location>
        <begin position="45"/>
        <end position="65"/>
    </location>
</feature>
<gene>
    <name evidence="7" type="ORF">BPOR_0091g00160</name>
</gene>
<protein>
    <recommendedName>
        <fullName evidence="1">peptidyl-tRNA hydrolase</fullName>
        <ecNumber evidence="1">3.1.1.29</ecNumber>
    </recommendedName>
</protein>
<comment type="similarity">
    <text evidence="5">Belongs to the PTH family.</text>
</comment>
<dbReference type="GO" id="GO:0004045">
    <property type="term" value="F:peptidyl-tRNA hydrolase activity"/>
    <property type="evidence" value="ECO:0007669"/>
    <property type="project" value="UniProtKB-EC"/>
</dbReference>
<dbReference type="NCBIfam" id="TIGR00447">
    <property type="entry name" value="pth"/>
    <property type="match status" value="1"/>
</dbReference>
<feature type="compositionally biased region" description="Polar residues" evidence="6">
    <location>
        <begin position="26"/>
        <end position="35"/>
    </location>
</feature>
<sequence length="299" mass="32189">MTQPNRVRAPKKLFAIEGEKDLDLSVESQTQSQTNLQLPTPPSSSTPTPSSSPSSSTQTLTPTPTRKQKRRALLAESLTLSLYTSNFPNPTPESDVPNPISPNHLTPTPTPTPTMTIPTRLLICSIGNPAPYTNTLHSAGHKILSLLAPSLQNPTFQKSRSYGNGLLSPGPIYTLWKSSSLMNISGVGVSSAWTSFQRESSSAECKLVVIHDELELPAGRINVKSGSNSPKGHNGLKSIRDTLRGQPYTRIGIGIGRPESRDAGVVANYVLRKMSAEEKRKIEGCVGKVLEELAKLSGE</sequence>
<keyword evidence="8" id="KW-1185">Reference proteome</keyword>
<evidence type="ECO:0000256" key="3">
    <source>
        <dbReference type="ARBA" id="ARBA00022801"/>
    </source>
</evidence>
<dbReference type="GO" id="GO:0000049">
    <property type="term" value="F:tRNA binding"/>
    <property type="evidence" value="ECO:0007669"/>
    <property type="project" value="UniProtKB-KW"/>
</dbReference>
<feature type="region of interest" description="Disordered" evidence="6">
    <location>
        <begin position="1"/>
        <end position="69"/>
    </location>
</feature>
<dbReference type="AlphaFoldDB" id="A0A4Z1KZH3"/>